<evidence type="ECO:0000256" key="10">
    <source>
        <dbReference type="ARBA" id="ARBA00023310"/>
    </source>
</evidence>
<dbReference type="SUPFAM" id="SSF81336">
    <property type="entry name" value="F1F0 ATP synthase subunit A"/>
    <property type="match status" value="1"/>
</dbReference>
<name>A0A140CUV2_9METZ</name>
<dbReference type="InterPro" id="IPR045083">
    <property type="entry name" value="ATP_synth_F0_asu_bact/mt"/>
</dbReference>
<feature type="transmembrane region" description="Helical" evidence="12">
    <location>
        <begin position="160"/>
        <end position="181"/>
    </location>
</feature>
<evidence type="ECO:0000256" key="8">
    <source>
        <dbReference type="ARBA" id="ARBA00023065"/>
    </source>
</evidence>
<feature type="non-terminal residue" evidence="13">
    <location>
        <position position="1"/>
    </location>
</feature>
<dbReference type="GO" id="GO:0016787">
    <property type="term" value="F:hydrolase activity"/>
    <property type="evidence" value="ECO:0007669"/>
    <property type="project" value="UniProtKB-KW"/>
</dbReference>
<keyword evidence="6" id="KW-0375">Hydrogen ion transport</keyword>
<keyword evidence="13" id="KW-0496">Mitochondrion</keyword>
<keyword evidence="7 12" id="KW-1133">Transmembrane helix</keyword>
<gene>
    <name evidence="13" type="primary">atp6</name>
</gene>
<evidence type="ECO:0000256" key="12">
    <source>
        <dbReference type="SAM" id="Phobius"/>
    </source>
</evidence>
<dbReference type="PANTHER" id="PTHR11410:SF0">
    <property type="entry name" value="ATP SYNTHASE SUBUNIT A"/>
    <property type="match status" value="1"/>
</dbReference>
<feature type="non-terminal residue" evidence="13">
    <location>
        <position position="218"/>
    </location>
</feature>
<feature type="transmembrane region" description="Helical" evidence="12">
    <location>
        <begin position="133"/>
        <end position="153"/>
    </location>
</feature>
<reference evidence="13" key="1">
    <citation type="journal article" date="2016" name="Curr. Biol.">
        <title>Extensive Mitochondrial mRNA Editing and Unusual Mitochondrial Genome Organization in Calcaronean Sponges.</title>
        <authorList>
            <person name="Lavrov D.V."/>
            <person name="Adamski M."/>
            <person name="Chevaldonne P."/>
            <person name="Adamska M."/>
        </authorList>
    </citation>
    <scope>NUCLEOTIDE SEQUENCE</scope>
</reference>
<dbReference type="InterPro" id="IPR035908">
    <property type="entry name" value="F0_ATP_A_sf"/>
</dbReference>
<evidence type="ECO:0000256" key="9">
    <source>
        <dbReference type="ARBA" id="ARBA00023136"/>
    </source>
</evidence>
<proteinExistence type="evidence at transcript level"/>
<evidence type="ECO:0000256" key="6">
    <source>
        <dbReference type="ARBA" id="ARBA00022781"/>
    </source>
</evidence>
<keyword evidence="9 12" id="KW-0472">Membrane</keyword>
<feature type="transmembrane region" description="Helical" evidence="12">
    <location>
        <begin position="105"/>
        <end position="127"/>
    </location>
</feature>
<feature type="transmembrane region" description="Helical" evidence="12">
    <location>
        <begin position="41"/>
        <end position="62"/>
    </location>
</feature>
<feature type="transmembrane region" description="Helical" evidence="12">
    <location>
        <begin position="187"/>
        <end position="210"/>
    </location>
</feature>
<dbReference type="GO" id="GO:0045259">
    <property type="term" value="C:proton-transporting ATP synthase complex"/>
    <property type="evidence" value="ECO:0007669"/>
    <property type="project" value="UniProtKB-KW"/>
</dbReference>
<geneLocation type="mitochondrion" evidence="13"/>
<evidence type="ECO:0000256" key="2">
    <source>
        <dbReference type="ARBA" id="ARBA00006810"/>
    </source>
</evidence>
<comment type="similarity">
    <text evidence="2">Belongs to the ATPase A chain family.</text>
</comment>
<evidence type="ECO:0000256" key="5">
    <source>
        <dbReference type="ARBA" id="ARBA00022692"/>
    </source>
</evidence>
<dbReference type="InterPro" id="IPR000568">
    <property type="entry name" value="ATP_synth_F0_asu"/>
</dbReference>
<protein>
    <recommendedName>
        <fullName evidence="11">ATP synthase subunit a</fullName>
    </recommendedName>
</protein>
<organism evidence="13">
    <name type="scientific">Sycon ciliatum</name>
    <dbReference type="NCBI Taxonomy" id="27933"/>
    <lineage>
        <taxon>Eukaryota</taxon>
        <taxon>Metazoa</taxon>
        <taxon>Porifera</taxon>
        <taxon>Calcarea</taxon>
        <taxon>Calcaronea</taxon>
        <taxon>Leucosolenida</taxon>
        <taxon>Sycettidae</taxon>
        <taxon>Sycon</taxon>
    </lineage>
</organism>
<evidence type="ECO:0000256" key="1">
    <source>
        <dbReference type="ARBA" id="ARBA00004141"/>
    </source>
</evidence>
<keyword evidence="13" id="KW-0378">Hydrolase</keyword>
<evidence type="ECO:0000256" key="3">
    <source>
        <dbReference type="ARBA" id="ARBA00022448"/>
    </source>
</evidence>
<evidence type="ECO:0000256" key="4">
    <source>
        <dbReference type="ARBA" id="ARBA00022547"/>
    </source>
</evidence>
<comment type="subcellular location">
    <subcellularLocation>
        <location evidence="1">Membrane</location>
        <topology evidence="1">Multi-pass membrane protein</topology>
    </subcellularLocation>
    <subcellularLocation>
        <location evidence="11">Mitochondrion inner membrane</location>
        <topology evidence="11">Multi-pass membrane protein</topology>
    </subcellularLocation>
</comment>
<feature type="transmembrane region" description="Helical" evidence="12">
    <location>
        <begin position="68"/>
        <end position="93"/>
    </location>
</feature>
<evidence type="ECO:0000256" key="11">
    <source>
        <dbReference type="RuleBase" id="RU004450"/>
    </source>
</evidence>
<dbReference type="PRINTS" id="PR00123">
    <property type="entry name" value="ATPASEA"/>
</dbReference>
<keyword evidence="8" id="KW-0406">Ion transport</keyword>
<accession>A0A140CUV2</accession>
<dbReference type="Pfam" id="PF00119">
    <property type="entry name" value="ATP-synt_A"/>
    <property type="match status" value="1"/>
</dbReference>
<feature type="transmembrane region" description="Helical" evidence="12">
    <location>
        <begin position="12"/>
        <end position="29"/>
    </location>
</feature>
<sequence length="218" mass="23490">FDRFFPFYSSGWFRGLPFFLVFSFWLTTSRSHSLALSPGDWLFGVVISLWWELLSATTGPVFSSARVAPVATLFLGVASVNFLALSPAGFPFLAHPAATIPLSTALIFSSVFWAFSSTGWGFLALWTPPGLPTFLRLVLTPLELCSFFLRAVVLGGRVSANATAGHVLTGLVGIFATPVPLPFWPLFVFLGFLEAAVSVAQAYVITVLVISTWGETGG</sequence>
<dbReference type="GO" id="GO:0005743">
    <property type="term" value="C:mitochondrial inner membrane"/>
    <property type="evidence" value="ECO:0007669"/>
    <property type="project" value="UniProtKB-SubCell"/>
</dbReference>
<dbReference type="AlphaFoldDB" id="A0A140CUV2"/>
<keyword evidence="5 12" id="KW-0812">Transmembrane</keyword>
<dbReference type="Gene3D" id="1.20.120.220">
    <property type="entry name" value="ATP synthase, F0 complex, subunit A"/>
    <property type="match status" value="1"/>
</dbReference>
<evidence type="ECO:0000313" key="13">
    <source>
        <dbReference type="EMBL" id="AMJ16582.1"/>
    </source>
</evidence>
<keyword evidence="10" id="KW-0066">ATP synthesis</keyword>
<dbReference type="EMBL" id="KU244283">
    <property type="protein sequence ID" value="AMJ16582.1"/>
    <property type="molecule type" value="mRNA"/>
</dbReference>
<keyword evidence="3" id="KW-0813">Transport</keyword>
<dbReference type="GO" id="GO:0046933">
    <property type="term" value="F:proton-transporting ATP synthase activity, rotational mechanism"/>
    <property type="evidence" value="ECO:0007669"/>
    <property type="project" value="TreeGrafter"/>
</dbReference>
<keyword evidence="4" id="KW-0138">CF(0)</keyword>
<dbReference type="PANTHER" id="PTHR11410">
    <property type="entry name" value="ATP SYNTHASE SUBUNIT A"/>
    <property type="match status" value="1"/>
</dbReference>
<evidence type="ECO:0000256" key="7">
    <source>
        <dbReference type="ARBA" id="ARBA00022989"/>
    </source>
</evidence>